<dbReference type="EMBL" id="MSKK01000008">
    <property type="protein sequence ID" value="OLO48197.1"/>
    <property type="molecule type" value="Genomic_DNA"/>
</dbReference>
<reference evidence="1 2" key="1">
    <citation type="submission" date="2016-12" db="EMBL/GenBank/DDBJ databases">
        <title>Genomic comparison of strains in the 'Actinomyces naeslundii' group.</title>
        <authorList>
            <person name="Mughal S.R."/>
            <person name="Do T."/>
            <person name="Gilbert S.C."/>
            <person name="Witherden E.A."/>
            <person name="Didelot X."/>
            <person name="Beighton D."/>
        </authorList>
    </citation>
    <scope>NUCLEOTIDE SEQUENCE [LARGE SCALE GENOMIC DNA]</scope>
    <source>
        <strain evidence="1 2">R21091</strain>
    </source>
</reference>
<evidence type="ECO:0000313" key="2">
    <source>
        <dbReference type="Proteomes" id="UP000186471"/>
    </source>
</evidence>
<comment type="caution">
    <text evidence="1">The sequence shown here is derived from an EMBL/GenBank/DDBJ whole genome shotgun (WGS) entry which is preliminary data.</text>
</comment>
<protein>
    <submittedName>
        <fullName evidence="1">Uncharacterized protein</fullName>
    </submittedName>
</protein>
<name>A0A1Q8VJD2_9ACTO</name>
<evidence type="ECO:0000313" key="1">
    <source>
        <dbReference type="EMBL" id="OLO48197.1"/>
    </source>
</evidence>
<accession>A0A1Q8VJD2</accession>
<organism evidence="1 2">
    <name type="scientific">Actinomyces oris</name>
    <dbReference type="NCBI Taxonomy" id="544580"/>
    <lineage>
        <taxon>Bacteria</taxon>
        <taxon>Bacillati</taxon>
        <taxon>Actinomycetota</taxon>
        <taxon>Actinomycetes</taxon>
        <taxon>Actinomycetales</taxon>
        <taxon>Actinomycetaceae</taxon>
        <taxon>Actinomyces</taxon>
    </lineage>
</organism>
<sequence>MSVWQLIALSALGLLSLVGLASTLGVRLRSCDERPVRRGELVVASVSAAYVLRRTAEAGAGQEVQS</sequence>
<dbReference type="Proteomes" id="UP000186471">
    <property type="component" value="Unassembled WGS sequence"/>
</dbReference>
<proteinExistence type="predicted"/>
<dbReference type="AlphaFoldDB" id="A0A1Q8VJD2"/>
<gene>
    <name evidence="1" type="ORF">BKH31_02915</name>
</gene>